<comment type="caution">
    <text evidence="1">The sequence shown here is derived from an EMBL/GenBank/DDBJ whole genome shotgun (WGS) entry which is preliminary data.</text>
</comment>
<name>A0ACC2WN95_9TREE</name>
<gene>
    <name evidence="1" type="ORF">QFC19_000448</name>
</gene>
<evidence type="ECO:0000313" key="1">
    <source>
        <dbReference type="EMBL" id="KAJ9112893.1"/>
    </source>
</evidence>
<dbReference type="EMBL" id="JASBWR010000003">
    <property type="protein sequence ID" value="KAJ9112893.1"/>
    <property type="molecule type" value="Genomic_DNA"/>
</dbReference>
<organism evidence="1 2">
    <name type="scientific">Naganishia cerealis</name>
    <dbReference type="NCBI Taxonomy" id="610337"/>
    <lineage>
        <taxon>Eukaryota</taxon>
        <taxon>Fungi</taxon>
        <taxon>Dikarya</taxon>
        <taxon>Basidiomycota</taxon>
        <taxon>Agaricomycotina</taxon>
        <taxon>Tremellomycetes</taxon>
        <taxon>Filobasidiales</taxon>
        <taxon>Filobasidiaceae</taxon>
        <taxon>Naganishia</taxon>
    </lineage>
</organism>
<dbReference type="Proteomes" id="UP001241377">
    <property type="component" value="Unassembled WGS sequence"/>
</dbReference>
<accession>A0ACC2WN95</accession>
<protein>
    <submittedName>
        <fullName evidence="1">Uncharacterized protein</fullName>
    </submittedName>
</protein>
<reference evidence="1" key="1">
    <citation type="submission" date="2023-04" db="EMBL/GenBank/DDBJ databases">
        <title>Draft Genome sequencing of Naganishia species isolated from polar environments using Oxford Nanopore Technology.</title>
        <authorList>
            <person name="Leo P."/>
            <person name="Venkateswaran K."/>
        </authorList>
    </citation>
    <scope>NUCLEOTIDE SEQUENCE</scope>
    <source>
        <strain evidence="1">MNA-CCFEE 5261</strain>
    </source>
</reference>
<proteinExistence type="predicted"/>
<keyword evidence="2" id="KW-1185">Reference proteome</keyword>
<evidence type="ECO:0000313" key="2">
    <source>
        <dbReference type="Proteomes" id="UP001241377"/>
    </source>
</evidence>
<sequence length="296" mass="32540">MGDIDAHGRAIDAELSMSDIILCWLLPDSTADDLDSFFKRASQSAVITNKDGEKLTISLLANSIASTPLDATLKSSVRQGDDDEAVDAGSASMTGRKEITEVMDQWNEVLKKYWSLPRGDQEQFREELLKRLEDSLPQFRSANETDTAQLQTRNEDKEVLAAAVNHLLPFDSNHHRSNSLQPRELGKRELAGIMAAEIIVPFLFADIGVWWAVGWVKKRKERQRTLEAGTPGQDVTAGGGADDVLQHGNPLSNIPQYPAISSTGGADRENSDNLANGDEPRDKTSGGPEQRVREFV</sequence>